<evidence type="ECO:0000256" key="2">
    <source>
        <dbReference type="ARBA" id="ARBA00023157"/>
    </source>
</evidence>
<evidence type="ECO:0000313" key="5">
    <source>
        <dbReference type="EMBL" id="KML53653.1"/>
    </source>
</evidence>
<organism evidence="5 6">
    <name type="scientific">Burkholderia cepacia</name>
    <name type="common">Pseudomonas cepacia</name>
    <dbReference type="NCBI Taxonomy" id="292"/>
    <lineage>
        <taxon>Bacteria</taxon>
        <taxon>Pseudomonadati</taxon>
        <taxon>Pseudomonadota</taxon>
        <taxon>Betaproteobacteria</taxon>
        <taxon>Burkholderiales</taxon>
        <taxon>Burkholderiaceae</taxon>
        <taxon>Burkholderia</taxon>
        <taxon>Burkholderia cepacia complex</taxon>
    </lineage>
</organism>
<dbReference type="InterPro" id="IPR006558">
    <property type="entry name" value="LamG-like"/>
</dbReference>
<keyword evidence="2" id="KW-1015">Disulfide bond</keyword>
<dbReference type="Pfam" id="PF13385">
    <property type="entry name" value="Laminin_G_3"/>
    <property type="match status" value="1"/>
</dbReference>
<dbReference type="InterPro" id="IPR008929">
    <property type="entry name" value="Chondroitin_lyas"/>
</dbReference>
<dbReference type="PATRIC" id="fig|292.27.peg.5156"/>
<dbReference type="Gene3D" id="1.50.10.100">
    <property type="entry name" value="Chondroitin AC/alginate lyase"/>
    <property type="match status" value="1"/>
</dbReference>
<dbReference type="GO" id="GO:0016829">
    <property type="term" value="F:lyase activity"/>
    <property type="evidence" value="ECO:0007669"/>
    <property type="project" value="UniProtKB-KW"/>
</dbReference>
<keyword evidence="1" id="KW-0732">Signal</keyword>
<name>A0A0J5WPF4_BURCE</name>
<protein>
    <recommendedName>
        <fullName evidence="4">LamG-like jellyroll fold domain-containing protein</fullName>
    </recommendedName>
</protein>
<dbReference type="AlphaFoldDB" id="A0A0J5WPF4"/>
<reference evidence="5 6" key="1">
    <citation type="submission" date="2015-05" db="EMBL/GenBank/DDBJ databases">
        <title>Draft genome of Burkholderia cepacia LK29.</title>
        <authorList>
            <person name="Chan X.Y."/>
        </authorList>
    </citation>
    <scope>NUCLEOTIDE SEQUENCE [LARGE SCALE GENOMIC DNA]</scope>
    <source>
        <strain evidence="5 6">LK29</strain>
    </source>
</reference>
<gene>
    <name evidence="5" type="ORF">VL15_24080</name>
</gene>
<keyword evidence="3" id="KW-0456">Lyase</keyword>
<dbReference type="Gene3D" id="2.60.40.10">
    <property type="entry name" value="Immunoglobulins"/>
    <property type="match status" value="1"/>
</dbReference>
<dbReference type="InterPro" id="IPR008397">
    <property type="entry name" value="Alginate_lyase_dom"/>
</dbReference>
<dbReference type="SUPFAM" id="SSF48230">
    <property type="entry name" value="Chondroitin AC/alginate lyase"/>
    <property type="match status" value="1"/>
</dbReference>
<evidence type="ECO:0000259" key="4">
    <source>
        <dbReference type="SMART" id="SM00560"/>
    </source>
</evidence>
<sequence length="763" mass="81204">MEAGSSAVESIFDTGAEVDSRSRRRFVAGLGAVTLLPACGGGDGGNGGVAVASVAAMQGSVVPAAAVLPASGAAATATSVGFSHPGLLLTEADFKRIRDCIQAGEQPWTNWWATLCASAATDLNGKPSARSAVYRSDRSVYAMYRDIQRAYCCALRWKISQDDRYADLAVATLDAWSAELKRVWSRPDGSSAPEDWTGWLIAGIQGHQWANVGELMRTYSKWAPDAIARFQNMLLTVFASLASGWLTDTSTKGLHFGSFANWDLAALCGTFAIGVFCDRADLYQQAIDYYKANNLGDFRAAFGNGAAAHSVYFMHPGYFGQWQESGRDQGHATLGMSLCGALCEMAWKQGEDLYGFDNNRFLAGAEYVAKSNLLDAAGKPYVMPFARQWSSQGVFTAANNQSYQNLRGCWEPLYNHYVNRMGIDAPNVTKIVAKTEQNYWSDNSDDMVFGTLTHRLPPYAGPMKAPGGLSAASTGGRVVLSWWGSVGAASYRVKRSTVADGSFSDLGVVAAGDVLTFTDTPPSGVWFYRVEAIGAASQGTVASASLRVAVPGEMQLSMGLDDGSGATAVGWSFAGDGTRKRVAGTLGQGAAWGAGRLSGNAVAFDGQQAYMQLPAGLFGQLSDFTAGMWVYANSLHWDSCLFFIGTDNIAYMRLAPQAGGGHLRFGIAGASYNDEQFVEAGMALPTGRWTHVAVTLQDNTAKLYIDGQAAGSSDQILLSPCQVGDGLSLLGRDAVHPSFNGRIQDFRVYSRALSDSEIAALAT</sequence>
<dbReference type="InterPro" id="IPR013320">
    <property type="entry name" value="ConA-like_dom_sf"/>
</dbReference>
<dbReference type="SMART" id="SM00560">
    <property type="entry name" value="LamGL"/>
    <property type="match status" value="1"/>
</dbReference>
<evidence type="ECO:0000256" key="3">
    <source>
        <dbReference type="ARBA" id="ARBA00023239"/>
    </source>
</evidence>
<dbReference type="InterPro" id="IPR013783">
    <property type="entry name" value="Ig-like_fold"/>
</dbReference>
<dbReference type="Gene3D" id="2.60.120.200">
    <property type="match status" value="1"/>
</dbReference>
<dbReference type="SUPFAM" id="SSF49899">
    <property type="entry name" value="Concanavalin A-like lectins/glucanases"/>
    <property type="match status" value="1"/>
</dbReference>
<dbReference type="EMBL" id="LDWR01000042">
    <property type="protein sequence ID" value="KML53653.1"/>
    <property type="molecule type" value="Genomic_DNA"/>
</dbReference>
<proteinExistence type="predicted"/>
<accession>A0A0J5WPF4</accession>
<comment type="caution">
    <text evidence="5">The sequence shown here is derived from an EMBL/GenBank/DDBJ whole genome shotgun (WGS) entry which is preliminary data.</text>
</comment>
<dbReference type="RefSeq" id="WP_048248998.1">
    <property type="nucleotide sequence ID" value="NZ_LDWR01000042.1"/>
</dbReference>
<feature type="domain" description="LamG-like jellyroll fold" evidence="4">
    <location>
        <begin position="622"/>
        <end position="756"/>
    </location>
</feature>
<dbReference type="Pfam" id="PF05426">
    <property type="entry name" value="Alginate_lyase"/>
    <property type="match status" value="1"/>
</dbReference>
<evidence type="ECO:0000256" key="1">
    <source>
        <dbReference type="ARBA" id="ARBA00022729"/>
    </source>
</evidence>
<dbReference type="GO" id="GO:0042597">
    <property type="term" value="C:periplasmic space"/>
    <property type="evidence" value="ECO:0007669"/>
    <property type="project" value="InterPro"/>
</dbReference>
<evidence type="ECO:0000313" key="6">
    <source>
        <dbReference type="Proteomes" id="UP000036338"/>
    </source>
</evidence>
<dbReference type="Proteomes" id="UP000036338">
    <property type="component" value="Unassembled WGS sequence"/>
</dbReference>